<evidence type="ECO:0000259" key="6">
    <source>
        <dbReference type="PROSITE" id="PS50850"/>
    </source>
</evidence>
<reference evidence="8" key="1">
    <citation type="journal article" date="2009" name="Genome Res.">
        <title>Comparative genomic analyses of the human fungal pathogens Coccidioides and their relatives.</title>
        <authorList>
            <person name="Sharpton T.J."/>
            <person name="Stajich J.E."/>
            <person name="Rounsley S.D."/>
            <person name="Gardner M.J."/>
            <person name="Wortman J.R."/>
            <person name="Jordar V.S."/>
            <person name="Maiti R."/>
            <person name="Kodira C.D."/>
            <person name="Neafsey D.E."/>
            <person name="Zeng Q."/>
            <person name="Hung C.-Y."/>
            <person name="McMahan C."/>
            <person name="Muszewska A."/>
            <person name="Grynberg M."/>
            <person name="Mandel M.A."/>
            <person name="Kellner E.M."/>
            <person name="Barker B.M."/>
            <person name="Galgiani J.N."/>
            <person name="Orbach M.J."/>
            <person name="Kirkland T.N."/>
            <person name="Cole G.T."/>
            <person name="Henn M.R."/>
            <person name="Birren B.W."/>
            <person name="Taylor J.W."/>
        </authorList>
    </citation>
    <scope>NUCLEOTIDE SEQUENCE [LARGE SCALE GENOMIC DNA]</scope>
    <source>
        <strain evidence="8">UAMH 1704</strain>
    </source>
</reference>
<dbReference type="GO" id="GO:0022857">
    <property type="term" value="F:transmembrane transporter activity"/>
    <property type="evidence" value="ECO:0007669"/>
    <property type="project" value="InterPro"/>
</dbReference>
<dbReference type="GeneID" id="8444156"/>
<dbReference type="Proteomes" id="UP000002058">
    <property type="component" value="Unassembled WGS sequence"/>
</dbReference>
<dbReference type="InterPro" id="IPR036259">
    <property type="entry name" value="MFS_trans_sf"/>
</dbReference>
<dbReference type="OrthoDB" id="5141738at2759"/>
<dbReference type="PROSITE" id="PS00216">
    <property type="entry name" value="SUGAR_TRANSPORT_1"/>
    <property type="match status" value="1"/>
</dbReference>
<protein>
    <recommendedName>
        <fullName evidence="6">Major facilitator superfamily (MFS) profile domain-containing protein</fullName>
    </recommendedName>
</protein>
<feature type="transmembrane region" description="Helical" evidence="5">
    <location>
        <begin position="21"/>
        <end position="39"/>
    </location>
</feature>
<proteinExistence type="predicted"/>
<dbReference type="OMA" id="VMAFYMA"/>
<evidence type="ECO:0000256" key="5">
    <source>
        <dbReference type="SAM" id="Phobius"/>
    </source>
</evidence>
<evidence type="ECO:0000313" key="8">
    <source>
        <dbReference type="Proteomes" id="UP000002058"/>
    </source>
</evidence>
<accession>C4JLS2</accession>
<name>C4JLS2_UNCRE</name>
<dbReference type="PANTHER" id="PTHR23502">
    <property type="entry name" value="MAJOR FACILITATOR SUPERFAMILY"/>
    <property type="match status" value="1"/>
</dbReference>
<dbReference type="eggNOG" id="KOG0255">
    <property type="taxonomic scope" value="Eukaryota"/>
</dbReference>
<keyword evidence="2 5" id="KW-0812">Transmembrane</keyword>
<feature type="transmembrane region" description="Helical" evidence="5">
    <location>
        <begin position="76"/>
        <end position="98"/>
    </location>
</feature>
<dbReference type="InterPro" id="IPR005829">
    <property type="entry name" value="Sugar_transporter_CS"/>
</dbReference>
<feature type="domain" description="Major facilitator superfamily (MFS) profile" evidence="6">
    <location>
        <begin position="1"/>
        <end position="371"/>
    </location>
</feature>
<sequence>MPAGAIMVIAKKFGVTNQYELVLPISVFLVGYIVGPLFLAPLSEIYGRRPLLMGTFVLYLFFVLGTILAPNFPAFLILRFLAGTAAAAPMAIVGGLYADCFPDHVQRGRVMAMWSAGTMFGPTLSPIISGFLGRVSWKWPFWCELLFGVFSLVALHFLPETFAPVILAKRAARMRKESGRNDIVALDSAETVNLKEVLAVSLTRPIKLLFTERIVPAVCLYMAFIFAILYLFFQAYPIIFQVAIGSIISSVMLVLWDEYIRRRNKTVTTEHRRLVLACVGGPLVGWTSRKSVHWIVPMLAGLPFGIGSTTTILALLNYMADGYGIYSASAMAAAACTRSVCVRCFHSARNQCTRRLGLAGGAVVLGPSVSP</sequence>
<organism evidence="7 8">
    <name type="scientific">Uncinocarpus reesii (strain UAMH 1704)</name>
    <dbReference type="NCBI Taxonomy" id="336963"/>
    <lineage>
        <taxon>Eukaryota</taxon>
        <taxon>Fungi</taxon>
        <taxon>Dikarya</taxon>
        <taxon>Ascomycota</taxon>
        <taxon>Pezizomycotina</taxon>
        <taxon>Eurotiomycetes</taxon>
        <taxon>Eurotiomycetidae</taxon>
        <taxon>Onygenales</taxon>
        <taxon>Onygenaceae</taxon>
        <taxon>Uncinocarpus</taxon>
    </lineage>
</organism>
<gene>
    <name evidence="7" type="ORF">UREG_03780</name>
</gene>
<comment type="subcellular location">
    <subcellularLocation>
        <location evidence="1">Membrane</location>
        <topology evidence="1">Multi-pass membrane protein</topology>
    </subcellularLocation>
</comment>
<evidence type="ECO:0000313" key="7">
    <source>
        <dbReference type="EMBL" id="EEP78934.1"/>
    </source>
</evidence>
<feature type="transmembrane region" description="Helical" evidence="5">
    <location>
        <begin position="238"/>
        <end position="256"/>
    </location>
</feature>
<dbReference type="KEGG" id="ure:UREG_03780"/>
<dbReference type="Gene3D" id="1.20.1250.20">
    <property type="entry name" value="MFS general substrate transporter like domains"/>
    <property type="match status" value="1"/>
</dbReference>
<keyword evidence="8" id="KW-1185">Reference proteome</keyword>
<dbReference type="EMBL" id="CH476616">
    <property type="protein sequence ID" value="EEP78934.1"/>
    <property type="molecule type" value="Genomic_DNA"/>
</dbReference>
<feature type="transmembrane region" description="Helical" evidence="5">
    <location>
        <begin position="51"/>
        <end position="70"/>
    </location>
</feature>
<evidence type="ECO:0000256" key="2">
    <source>
        <dbReference type="ARBA" id="ARBA00022692"/>
    </source>
</evidence>
<dbReference type="InterPro" id="IPR011701">
    <property type="entry name" value="MFS"/>
</dbReference>
<evidence type="ECO:0000256" key="3">
    <source>
        <dbReference type="ARBA" id="ARBA00022989"/>
    </source>
</evidence>
<dbReference type="GO" id="GO:0042908">
    <property type="term" value="P:xenobiotic transport"/>
    <property type="evidence" value="ECO:0007669"/>
    <property type="project" value="UniProtKB-ARBA"/>
</dbReference>
<keyword evidence="3 5" id="KW-1133">Transmembrane helix</keyword>
<dbReference type="Pfam" id="PF07690">
    <property type="entry name" value="MFS_1"/>
    <property type="match status" value="1"/>
</dbReference>
<feature type="transmembrane region" description="Helical" evidence="5">
    <location>
        <begin position="214"/>
        <end position="232"/>
    </location>
</feature>
<dbReference type="HOGENOM" id="CLU_008455_11_2_1"/>
<feature type="transmembrane region" description="Helical" evidence="5">
    <location>
        <begin position="294"/>
        <end position="319"/>
    </location>
</feature>
<dbReference type="AlphaFoldDB" id="C4JLS2"/>
<feature type="transmembrane region" description="Helical" evidence="5">
    <location>
        <begin position="110"/>
        <end position="133"/>
    </location>
</feature>
<dbReference type="InParanoid" id="C4JLS2"/>
<dbReference type="InterPro" id="IPR020846">
    <property type="entry name" value="MFS_dom"/>
</dbReference>
<dbReference type="PROSITE" id="PS50850">
    <property type="entry name" value="MFS"/>
    <property type="match status" value="1"/>
</dbReference>
<dbReference type="GO" id="GO:0140115">
    <property type="term" value="P:export across plasma membrane"/>
    <property type="evidence" value="ECO:0007669"/>
    <property type="project" value="UniProtKB-ARBA"/>
</dbReference>
<keyword evidence="4 5" id="KW-0472">Membrane</keyword>
<dbReference type="VEuPathDB" id="FungiDB:UREG_03780"/>
<dbReference type="SUPFAM" id="SSF103473">
    <property type="entry name" value="MFS general substrate transporter"/>
    <property type="match status" value="1"/>
</dbReference>
<dbReference type="PANTHER" id="PTHR23502:SF74">
    <property type="entry name" value="MAJOR FACILITATOR SUPERFAMILY (MFS) PROFILE DOMAIN-CONTAINING PROTEIN"/>
    <property type="match status" value="1"/>
</dbReference>
<evidence type="ECO:0000256" key="1">
    <source>
        <dbReference type="ARBA" id="ARBA00004141"/>
    </source>
</evidence>
<evidence type="ECO:0000256" key="4">
    <source>
        <dbReference type="ARBA" id="ARBA00023136"/>
    </source>
</evidence>
<dbReference type="RefSeq" id="XP_002544263.1">
    <property type="nucleotide sequence ID" value="XM_002544217.1"/>
</dbReference>
<dbReference type="GO" id="GO:0005886">
    <property type="term" value="C:plasma membrane"/>
    <property type="evidence" value="ECO:0007669"/>
    <property type="project" value="TreeGrafter"/>
</dbReference>
<feature type="transmembrane region" description="Helical" evidence="5">
    <location>
        <begin position="145"/>
        <end position="168"/>
    </location>
</feature>